<dbReference type="Proteomes" id="UP001501470">
    <property type="component" value="Unassembled WGS sequence"/>
</dbReference>
<proteinExistence type="predicted"/>
<dbReference type="RefSeq" id="WP_344501721.1">
    <property type="nucleotide sequence ID" value="NZ_BAAAQD010000003.1"/>
</dbReference>
<evidence type="ECO:0000313" key="2">
    <source>
        <dbReference type="Proteomes" id="UP001501470"/>
    </source>
</evidence>
<gene>
    <name evidence="1" type="ORF">GCM10009827_022290</name>
</gene>
<organism evidence="1 2">
    <name type="scientific">Dactylosporangium maewongense</name>
    <dbReference type="NCBI Taxonomy" id="634393"/>
    <lineage>
        <taxon>Bacteria</taxon>
        <taxon>Bacillati</taxon>
        <taxon>Actinomycetota</taxon>
        <taxon>Actinomycetes</taxon>
        <taxon>Micromonosporales</taxon>
        <taxon>Micromonosporaceae</taxon>
        <taxon>Dactylosporangium</taxon>
    </lineage>
</organism>
<name>A0ABP4KPZ1_9ACTN</name>
<reference evidence="2" key="1">
    <citation type="journal article" date="2019" name="Int. J. Syst. Evol. Microbiol.">
        <title>The Global Catalogue of Microorganisms (GCM) 10K type strain sequencing project: providing services to taxonomists for standard genome sequencing and annotation.</title>
        <authorList>
            <consortium name="The Broad Institute Genomics Platform"/>
            <consortium name="The Broad Institute Genome Sequencing Center for Infectious Disease"/>
            <person name="Wu L."/>
            <person name="Ma J."/>
        </authorList>
    </citation>
    <scope>NUCLEOTIDE SEQUENCE [LARGE SCALE GENOMIC DNA]</scope>
    <source>
        <strain evidence="2">JCM 15933</strain>
    </source>
</reference>
<accession>A0ABP4KPZ1</accession>
<dbReference type="EMBL" id="BAAAQD010000003">
    <property type="protein sequence ID" value="GAA1507667.1"/>
    <property type="molecule type" value="Genomic_DNA"/>
</dbReference>
<sequence length="105" mass="11155">MSADDPLTATVGRLVGQVGHWTPPRWAASGVSGVPRGDAVHELIQWLADRCADAEGRPRLPVPRLDNDLALPDQLRVVAADLARFGGPALVDEAAEMVKAVRGQL</sequence>
<comment type="caution">
    <text evidence="1">The sequence shown here is derived from an EMBL/GenBank/DDBJ whole genome shotgun (WGS) entry which is preliminary data.</text>
</comment>
<protein>
    <submittedName>
        <fullName evidence="1">Uncharacterized protein</fullName>
    </submittedName>
</protein>
<evidence type="ECO:0000313" key="1">
    <source>
        <dbReference type="EMBL" id="GAA1507667.1"/>
    </source>
</evidence>
<keyword evidence="2" id="KW-1185">Reference proteome</keyword>